<dbReference type="Pfam" id="PF14559">
    <property type="entry name" value="TPR_19"/>
    <property type="match status" value="1"/>
</dbReference>
<feature type="compositionally biased region" description="Low complexity" evidence="4">
    <location>
        <begin position="407"/>
        <end position="425"/>
    </location>
</feature>
<reference evidence="5 6" key="1">
    <citation type="submission" date="2019-08" db="EMBL/GenBank/DDBJ databases">
        <title>100 year-old enigma solved: identification of Planctomyces bekefii, the type genus and species of the phylum Planctomycetes.</title>
        <authorList>
            <person name="Svetlana D.N."/>
            <person name="Overmann J."/>
        </authorList>
    </citation>
    <scope>NUCLEOTIDE SEQUENCE [LARGE SCALE GENOMIC DNA]</scope>
    <source>
        <strain evidence="5">Phe10_nw2017</strain>
    </source>
</reference>
<evidence type="ECO:0000256" key="4">
    <source>
        <dbReference type="SAM" id="MobiDB-lite"/>
    </source>
</evidence>
<evidence type="ECO:0000256" key="2">
    <source>
        <dbReference type="ARBA" id="ARBA00022803"/>
    </source>
</evidence>
<dbReference type="InterPro" id="IPR051685">
    <property type="entry name" value="Ycf3/AcsC/BcsC/TPR_MFPF"/>
</dbReference>
<evidence type="ECO:0000256" key="1">
    <source>
        <dbReference type="ARBA" id="ARBA00022737"/>
    </source>
</evidence>
<feature type="repeat" description="TPR" evidence="3">
    <location>
        <begin position="99"/>
        <end position="132"/>
    </location>
</feature>
<keyword evidence="6" id="KW-1185">Reference proteome</keyword>
<dbReference type="AlphaFoldDB" id="A0A5C6MBR7"/>
<feature type="repeat" description="TPR" evidence="3">
    <location>
        <begin position="133"/>
        <end position="166"/>
    </location>
</feature>
<dbReference type="Pfam" id="PF13432">
    <property type="entry name" value="TPR_16"/>
    <property type="match status" value="1"/>
</dbReference>
<accession>A0A5C6MBR7</accession>
<comment type="caution">
    <text evidence="5">The sequence shown here is derived from an EMBL/GenBank/DDBJ whole genome shotgun (WGS) entry which is preliminary data.</text>
</comment>
<dbReference type="PANTHER" id="PTHR44943:SF8">
    <property type="entry name" value="TPR REPEAT-CONTAINING PROTEIN MJ0263"/>
    <property type="match status" value="1"/>
</dbReference>
<name>A0A5C6MBR7_9PLAN</name>
<dbReference type="PANTHER" id="PTHR44943">
    <property type="entry name" value="CELLULOSE SYNTHASE OPERON PROTEIN C"/>
    <property type="match status" value="1"/>
</dbReference>
<dbReference type="SMART" id="SM00028">
    <property type="entry name" value="TPR"/>
    <property type="match status" value="6"/>
</dbReference>
<dbReference type="Proteomes" id="UP000321083">
    <property type="component" value="Unassembled WGS sequence"/>
</dbReference>
<evidence type="ECO:0000256" key="3">
    <source>
        <dbReference type="PROSITE-ProRule" id="PRU00339"/>
    </source>
</evidence>
<dbReference type="SUPFAM" id="SSF48452">
    <property type="entry name" value="TPR-like"/>
    <property type="match status" value="3"/>
</dbReference>
<feature type="region of interest" description="Disordered" evidence="4">
    <location>
        <begin position="400"/>
        <end position="425"/>
    </location>
</feature>
<evidence type="ECO:0000313" key="5">
    <source>
        <dbReference type="EMBL" id="TWW12136.1"/>
    </source>
</evidence>
<gene>
    <name evidence="5" type="ORF">E3A20_03640</name>
</gene>
<dbReference type="InterPro" id="IPR019734">
    <property type="entry name" value="TPR_rpt"/>
</dbReference>
<sequence length="425" mass="46778">MKFTAKKSLLLLASVAGIGLLIAFLLPAQAPADLYRSGRAAVLKKDWKSATSAADRLQHLPTWKAHAALLRGYVARGRGQLNEALLLFSSANHNPATRTEAYFQAGSICYQQQQYSQATLLLRQVLEWQPDHTDALRLLAASWYDIGAMEKAIQTLREVSRLAPADYRPVYMQATILRDFERFEDAALAFAEAAEKAPNNSTVALEIHAEWGDCLIQLRRWEQALAVLQKAGNWPDVLALKAQAMYSLRRFDEASALANQALTQDPTQPDAALVVAATSERRNQIDAGLRLLTNCLQKHPFDLRLHNRMAELLATLNRTAEAEQFRKQAAEIAALRARLSAAQQELVRDTSTVEKRLEIAAVAEQLGELKTAEQWLRAAAGMAPDQQAPATALQQFLQRHPTAQNTSNPAPAQNSAAANAGSAEF</sequence>
<protein>
    <submittedName>
        <fullName evidence="5">Uncharacterized protein</fullName>
    </submittedName>
</protein>
<dbReference type="EMBL" id="SRHE01000040">
    <property type="protein sequence ID" value="TWW12136.1"/>
    <property type="molecule type" value="Genomic_DNA"/>
</dbReference>
<keyword evidence="1" id="KW-0677">Repeat</keyword>
<reference evidence="5 6" key="2">
    <citation type="submission" date="2019-08" db="EMBL/GenBank/DDBJ databases">
        <authorList>
            <person name="Henke P."/>
        </authorList>
    </citation>
    <scope>NUCLEOTIDE SEQUENCE [LARGE SCALE GENOMIC DNA]</scope>
    <source>
        <strain evidence="5">Phe10_nw2017</strain>
    </source>
</reference>
<dbReference type="PROSITE" id="PS50005">
    <property type="entry name" value="TPR"/>
    <property type="match status" value="2"/>
</dbReference>
<dbReference type="InterPro" id="IPR011990">
    <property type="entry name" value="TPR-like_helical_dom_sf"/>
</dbReference>
<dbReference type="Gene3D" id="1.25.40.10">
    <property type="entry name" value="Tetratricopeptide repeat domain"/>
    <property type="match status" value="3"/>
</dbReference>
<proteinExistence type="predicted"/>
<evidence type="ECO:0000313" key="6">
    <source>
        <dbReference type="Proteomes" id="UP000321083"/>
    </source>
</evidence>
<organism evidence="5 6">
    <name type="scientific">Planctomyces bekefii</name>
    <dbReference type="NCBI Taxonomy" id="1653850"/>
    <lineage>
        <taxon>Bacteria</taxon>
        <taxon>Pseudomonadati</taxon>
        <taxon>Planctomycetota</taxon>
        <taxon>Planctomycetia</taxon>
        <taxon>Planctomycetales</taxon>
        <taxon>Planctomycetaceae</taxon>
        <taxon>Planctomyces</taxon>
    </lineage>
</organism>
<keyword evidence="2 3" id="KW-0802">TPR repeat</keyword>